<dbReference type="Proteomes" id="UP001168972">
    <property type="component" value="Unassembled WGS sequence"/>
</dbReference>
<gene>
    <name evidence="1" type="ORF">PV327_003533</name>
</gene>
<proteinExistence type="predicted"/>
<dbReference type="EMBL" id="JAQQBR010000002">
    <property type="protein sequence ID" value="KAK0181231.1"/>
    <property type="molecule type" value="Genomic_DNA"/>
</dbReference>
<accession>A0AA39G552</accession>
<organism evidence="1 2">
    <name type="scientific">Microctonus hyperodae</name>
    <name type="common">Parasitoid wasp</name>
    <dbReference type="NCBI Taxonomy" id="165561"/>
    <lineage>
        <taxon>Eukaryota</taxon>
        <taxon>Metazoa</taxon>
        <taxon>Ecdysozoa</taxon>
        <taxon>Arthropoda</taxon>
        <taxon>Hexapoda</taxon>
        <taxon>Insecta</taxon>
        <taxon>Pterygota</taxon>
        <taxon>Neoptera</taxon>
        <taxon>Endopterygota</taxon>
        <taxon>Hymenoptera</taxon>
        <taxon>Apocrita</taxon>
        <taxon>Ichneumonoidea</taxon>
        <taxon>Braconidae</taxon>
        <taxon>Euphorinae</taxon>
        <taxon>Microctonus</taxon>
    </lineage>
</organism>
<protein>
    <submittedName>
        <fullName evidence="1">Uncharacterized protein</fullName>
    </submittedName>
</protein>
<evidence type="ECO:0000313" key="1">
    <source>
        <dbReference type="EMBL" id="KAK0181231.1"/>
    </source>
</evidence>
<reference evidence="1" key="2">
    <citation type="submission" date="2023-03" db="EMBL/GenBank/DDBJ databases">
        <authorList>
            <person name="Inwood S.N."/>
            <person name="Skelly J.G."/>
            <person name="Guhlin J."/>
            <person name="Harrop T.W.R."/>
            <person name="Goldson S.G."/>
            <person name="Dearden P.K."/>
        </authorList>
    </citation>
    <scope>NUCLEOTIDE SEQUENCE</scope>
    <source>
        <strain evidence="1">Lincoln</strain>
        <tissue evidence="1">Whole body</tissue>
    </source>
</reference>
<comment type="caution">
    <text evidence="1">The sequence shown here is derived from an EMBL/GenBank/DDBJ whole genome shotgun (WGS) entry which is preliminary data.</text>
</comment>
<sequence length="141" mass="15815">MVVGHDGQCEHFGRVVKPIREVNVAWVHRSFSVKCRFCRYPMGWVAKGNKEDEGKEMKALDVLRFLTPFPWSKKRLTAGTKRTKLGLATLSGNDRDLSFGGPHIPRLSEVSHKRMVSNNYSSSVVYADMPPDPPGAGERSE</sequence>
<keyword evidence="2" id="KW-1185">Reference proteome</keyword>
<dbReference type="AlphaFoldDB" id="A0AA39G552"/>
<evidence type="ECO:0000313" key="2">
    <source>
        <dbReference type="Proteomes" id="UP001168972"/>
    </source>
</evidence>
<name>A0AA39G552_MICHY</name>
<reference evidence="1" key="1">
    <citation type="journal article" date="2023" name="bioRxiv">
        <title>Scaffold-level genome assemblies of two parasitoid biocontrol wasps reveal the parthenogenesis mechanism and an associated novel virus.</title>
        <authorList>
            <person name="Inwood S."/>
            <person name="Skelly J."/>
            <person name="Guhlin J."/>
            <person name="Harrop T."/>
            <person name="Goldson S."/>
            <person name="Dearden P."/>
        </authorList>
    </citation>
    <scope>NUCLEOTIDE SEQUENCE</scope>
    <source>
        <strain evidence="1">Lincoln</strain>
        <tissue evidence="1">Whole body</tissue>
    </source>
</reference>